<sequence length="288" mass="32896">MGADTKIEWAHHTYNPWIGCTRISPACDHCYAADWAKRYGQEHLWQGERRQTSAQTRHQPFKWNREAAAVGERRRVFCGSLMDFADNQVPSRWRDDTWHCISMCPWLDWMMLSKRPQNYAKFLPTPAIGAPEWGDGWPNVWLGTTIEDRQRLINLEHLRRVPAAVRFLSIEPLLEDLGELDLTGIHLVIVGGESGPDARPMHPAWVRSIRDQCADQGVAFFFKQWGEWSPHTAAIEDDDGSIRTTPRGGVNWQAERPGAVAGMFRIGKKRAGRLLDGRPHDEMPRPAA</sequence>
<dbReference type="RefSeq" id="WP_260349704.1">
    <property type="nucleotide sequence ID" value="NZ_JAOAOS010000026.1"/>
</dbReference>
<accession>A0ABW0EWM1</accession>
<dbReference type="EMBL" id="JBHSLI010000001">
    <property type="protein sequence ID" value="MFC5291482.1"/>
    <property type="molecule type" value="Genomic_DNA"/>
</dbReference>
<dbReference type="Pfam" id="PF07505">
    <property type="entry name" value="DUF5131"/>
    <property type="match status" value="1"/>
</dbReference>
<gene>
    <name evidence="1" type="ORF">ACFPK2_00580</name>
</gene>
<proteinExistence type="predicted"/>
<evidence type="ECO:0000313" key="1">
    <source>
        <dbReference type="EMBL" id="MFC5291482.1"/>
    </source>
</evidence>
<dbReference type="InterPro" id="IPR011101">
    <property type="entry name" value="DUF5131"/>
</dbReference>
<protein>
    <submittedName>
        <fullName evidence="1">Phage Gp37/Gp68 family protein</fullName>
    </submittedName>
</protein>
<comment type="caution">
    <text evidence="1">The sequence shown here is derived from an EMBL/GenBank/DDBJ whole genome shotgun (WGS) entry which is preliminary data.</text>
</comment>
<evidence type="ECO:0000313" key="2">
    <source>
        <dbReference type="Proteomes" id="UP001595976"/>
    </source>
</evidence>
<dbReference type="Proteomes" id="UP001595976">
    <property type="component" value="Unassembled WGS sequence"/>
</dbReference>
<keyword evidence="2" id="KW-1185">Reference proteome</keyword>
<organism evidence="1 2">
    <name type="scientific">Bosea minatitlanensis</name>
    <dbReference type="NCBI Taxonomy" id="128782"/>
    <lineage>
        <taxon>Bacteria</taxon>
        <taxon>Pseudomonadati</taxon>
        <taxon>Pseudomonadota</taxon>
        <taxon>Alphaproteobacteria</taxon>
        <taxon>Hyphomicrobiales</taxon>
        <taxon>Boseaceae</taxon>
        <taxon>Bosea</taxon>
    </lineage>
</organism>
<reference evidence="2" key="1">
    <citation type="journal article" date="2019" name="Int. J. Syst. Evol. Microbiol.">
        <title>The Global Catalogue of Microorganisms (GCM) 10K type strain sequencing project: providing services to taxonomists for standard genome sequencing and annotation.</title>
        <authorList>
            <consortium name="The Broad Institute Genomics Platform"/>
            <consortium name="The Broad Institute Genome Sequencing Center for Infectious Disease"/>
            <person name="Wu L."/>
            <person name="Ma J."/>
        </authorList>
    </citation>
    <scope>NUCLEOTIDE SEQUENCE [LARGE SCALE GENOMIC DNA]</scope>
    <source>
        <strain evidence="2">CGMCC 1.15643</strain>
    </source>
</reference>
<name>A0ABW0EWM1_9HYPH</name>